<name>A0A371GQ13_MUCPR</name>
<feature type="region of interest" description="Disordered" evidence="1">
    <location>
        <begin position="59"/>
        <end position="85"/>
    </location>
</feature>
<keyword evidence="3" id="KW-1185">Reference proteome</keyword>
<evidence type="ECO:0000313" key="2">
    <source>
        <dbReference type="EMBL" id="RDX92641.1"/>
    </source>
</evidence>
<evidence type="ECO:0000313" key="3">
    <source>
        <dbReference type="Proteomes" id="UP000257109"/>
    </source>
</evidence>
<sequence length="259" mass="30514">MNNQESAIEYFTQILTLTNQMKTYALQAQTNRRNTYDGRKNKKGKGKWKNNKWKNFGEGLSNLSNQNHNEENNKSERNNKGGKKKFNKKRFGAITIRRGLFPFKCWSKKVQGKEDEVQLAHDEDFDSDDVLLMVTTKSKDDNFDLWYLDTRTFKIEFQIMEHQCLATTISDASWVWHHSKSMVISLPKIEKSKQLYVECYETKLPRNSFKLEIPIRSKEKLEVICLDVCDHFELKSLGGNDYFVSFINEFTKKKYGFIL</sequence>
<evidence type="ECO:0000256" key="1">
    <source>
        <dbReference type="SAM" id="MobiDB-lite"/>
    </source>
</evidence>
<gene>
    <name evidence="2" type="ORF">CR513_25198</name>
</gene>
<accession>A0A371GQ13</accession>
<organism evidence="2 3">
    <name type="scientific">Mucuna pruriens</name>
    <name type="common">Velvet bean</name>
    <name type="synonym">Dolichos pruriens</name>
    <dbReference type="NCBI Taxonomy" id="157652"/>
    <lineage>
        <taxon>Eukaryota</taxon>
        <taxon>Viridiplantae</taxon>
        <taxon>Streptophyta</taxon>
        <taxon>Embryophyta</taxon>
        <taxon>Tracheophyta</taxon>
        <taxon>Spermatophyta</taxon>
        <taxon>Magnoliopsida</taxon>
        <taxon>eudicotyledons</taxon>
        <taxon>Gunneridae</taxon>
        <taxon>Pentapetalae</taxon>
        <taxon>rosids</taxon>
        <taxon>fabids</taxon>
        <taxon>Fabales</taxon>
        <taxon>Fabaceae</taxon>
        <taxon>Papilionoideae</taxon>
        <taxon>50 kb inversion clade</taxon>
        <taxon>NPAAA clade</taxon>
        <taxon>indigoferoid/millettioid clade</taxon>
        <taxon>Phaseoleae</taxon>
        <taxon>Mucuna</taxon>
    </lineage>
</organism>
<dbReference type="EMBL" id="QJKJ01004819">
    <property type="protein sequence ID" value="RDX92641.1"/>
    <property type="molecule type" value="Genomic_DNA"/>
</dbReference>
<feature type="non-terminal residue" evidence="2">
    <location>
        <position position="1"/>
    </location>
</feature>
<reference evidence="2" key="1">
    <citation type="submission" date="2018-05" db="EMBL/GenBank/DDBJ databases">
        <title>Draft genome of Mucuna pruriens seed.</title>
        <authorList>
            <person name="Nnadi N.E."/>
            <person name="Vos R."/>
            <person name="Hasami M.H."/>
            <person name="Devisetty U.K."/>
            <person name="Aguiy J.C."/>
        </authorList>
    </citation>
    <scope>NUCLEOTIDE SEQUENCE [LARGE SCALE GENOMIC DNA]</scope>
    <source>
        <strain evidence="2">JCA_2017</strain>
    </source>
</reference>
<protein>
    <submittedName>
        <fullName evidence="2">Uncharacterized protein</fullName>
    </submittedName>
</protein>
<feature type="region of interest" description="Disordered" evidence="1">
    <location>
        <begin position="32"/>
        <end position="51"/>
    </location>
</feature>
<comment type="caution">
    <text evidence="2">The sequence shown here is derived from an EMBL/GenBank/DDBJ whole genome shotgun (WGS) entry which is preliminary data.</text>
</comment>
<proteinExistence type="predicted"/>
<dbReference type="AlphaFoldDB" id="A0A371GQ13"/>
<dbReference type="Proteomes" id="UP000257109">
    <property type="component" value="Unassembled WGS sequence"/>
</dbReference>
<feature type="compositionally biased region" description="Basic and acidic residues" evidence="1">
    <location>
        <begin position="68"/>
        <end position="79"/>
    </location>
</feature>
<feature type="compositionally biased region" description="Basic residues" evidence="1">
    <location>
        <begin position="40"/>
        <end position="51"/>
    </location>
</feature>